<evidence type="ECO:0000256" key="6">
    <source>
        <dbReference type="ARBA" id="ARBA00023242"/>
    </source>
</evidence>
<organism evidence="8 9">
    <name type="scientific">Xiphophorus couchianus</name>
    <name type="common">Monterrey platyfish</name>
    <dbReference type="NCBI Taxonomy" id="32473"/>
    <lineage>
        <taxon>Eukaryota</taxon>
        <taxon>Metazoa</taxon>
        <taxon>Chordata</taxon>
        <taxon>Craniata</taxon>
        <taxon>Vertebrata</taxon>
        <taxon>Euteleostomi</taxon>
        <taxon>Actinopterygii</taxon>
        <taxon>Neopterygii</taxon>
        <taxon>Teleostei</taxon>
        <taxon>Neoteleostei</taxon>
        <taxon>Acanthomorphata</taxon>
        <taxon>Ovalentaria</taxon>
        <taxon>Atherinomorphae</taxon>
        <taxon>Cyprinodontiformes</taxon>
        <taxon>Poeciliidae</taxon>
        <taxon>Poeciliinae</taxon>
        <taxon>Xiphophorus</taxon>
    </lineage>
</organism>
<dbReference type="GO" id="GO:0000981">
    <property type="term" value="F:DNA-binding transcription factor activity, RNA polymerase II-specific"/>
    <property type="evidence" value="ECO:0007669"/>
    <property type="project" value="TreeGrafter"/>
</dbReference>
<evidence type="ECO:0000256" key="5">
    <source>
        <dbReference type="ARBA" id="ARBA00022833"/>
    </source>
</evidence>
<evidence type="ECO:0000256" key="2">
    <source>
        <dbReference type="ARBA" id="ARBA00022723"/>
    </source>
</evidence>
<dbReference type="GeneTree" id="ENSGT00550000075080"/>
<evidence type="ECO:0000256" key="4">
    <source>
        <dbReference type="ARBA" id="ARBA00022771"/>
    </source>
</evidence>
<keyword evidence="5" id="KW-0862">Zinc</keyword>
<dbReference type="Pfam" id="PF00651">
    <property type="entry name" value="BTB"/>
    <property type="match status" value="1"/>
</dbReference>
<evidence type="ECO:0000313" key="8">
    <source>
        <dbReference type="Ensembl" id="ENSXCOP00000009888.1"/>
    </source>
</evidence>
<proteinExistence type="predicted"/>
<reference evidence="8" key="2">
    <citation type="submission" date="2025-09" db="UniProtKB">
        <authorList>
            <consortium name="Ensembl"/>
        </authorList>
    </citation>
    <scope>IDENTIFICATION</scope>
</reference>
<sequence>MVLPKRGRLVTNSSAAEECSIPSNSKTVQDSSLPLRRLTMSQHSDNLLAFLNEDRTRQRFCDVSVLVGGTVYRAHKAVLAHGSSYFHAELSKNSGTMTHVTLDHVEDSVFQHLLGFLYTSECVVAETDLPALADAARFLDMMDVLKLLFAFLCLLSSWLQTVIA</sequence>
<dbReference type="InterPro" id="IPR011333">
    <property type="entry name" value="SKP1/BTB/POZ_sf"/>
</dbReference>
<dbReference type="PANTHER" id="PTHR46105:SF25">
    <property type="entry name" value="ZGC:110075 PROTEIN"/>
    <property type="match status" value="1"/>
</dbReference>
<dbReference type="InterPro" id="IPR000210">
    <property type="entry name" value="BTB/POZ_dom"/>
</dbReference>
<keyword evidence="9" id="KW-1185">Reference proteome</keyword>
<reference evidence="8" key="1">
    <citation type="submission" date="2025-08" db="UniProtKB">
        <authorList>
            <consortium name="Ensembl"/>
        </authorList>
    </citation>
    <scope>IDENTIFICATION</scope>
</reference>
<evidence type="ECO:0000313" key="9">
    <source>
        <dbReference type="Proteomes" id="UP000261380"/>
    </source>
</evidence>
<dbReference type="Proteomes" id="UP000261380">
    <property type="component" value="Unplaced"/>
</dbReference>
<dbReference type="GO" id="GO:0000978">
    <property type="term" value="F:RNA polymerase II cis-regulatory region sequence-specific DNA binding"/>
    <property type="evidence" value="ECO:0007669"/>
    <property type="project" value="TreeGrafter"/>
</dbReference>
<evidence type="ECO:0000256" key="1">
    <source>
        <dbReference type="ARBA" id="ARBA00004123"/>
    </source>
</evidence>
<dbReference type="Gene3D" id="3.30.710.10">
    <property type="entry name" value="Potassium Channel Kv1.1, Chain A"/>
    <property type="match status" value="1"/>
</dbReference>
<evidence type="ECO:0000256" key="3">
    <source>
        <dbReference type="ARBA" id="ARBA00022737"/>
    </source>
</evidence>
<dbReference type="Ensembl" id="ENSXCOT00000010006.1">
    <property type="protein sequence ID" value="ENSXCOP00000009888.1"/>
    <property type="gene ID" value="ENSXCOG00000007502.1"/>
</dbReference>
<dbReference type="PROSITE" id="PS50097">
    <property type="entry name" value="BTB"/>
    <property type="match status" value="1"/>
</dbReference>
<dbReference type="AlphaFoldDB" id="A0A3B5LCI0"/>
<keyword evidence="3" id="KW-0677">Repeat</keyword>
<feature type="domain" description="BTB" evidence="7">
    <location>
        <begin position="61"/>
        <end position="126"/>
    </location>
</feature>
<keyword evidence="6" id="KW-0539">Nucleus</keyword>
<dbReference type="InterPro" id="IPR050457">
    <property type="entry name" value="ZnFinger_BTB_dom_contain"/>
</dbReference>
<dbReference type="SUPFAM" id="SSF54695">
    <property type="entry name" value="POZ domain"/>
    <property type="match status" value="1"/>
</dbReference>
<dbReference type="PANTHER" id="PTHR46105">
    <property type="entry name" value="AGAP004733-PA"/>
    <property type="match status" value="1"/>
</dbReference>
<accession>A0A3B5LCI0</accession>
<dbReference type="SMART" id="SM00225">
    <property type="entry name" value="BTB"/>
    <property type="match status" value="1"/>
</dbReference>
<comment type="subcellular location">
    <subcellularLocation>
        <location evidence="1">Nucleus</location>
    </subcellularLocation>
</comment>
<evidence type="ECO:0000259" key="7">
    <source>
        <dbReference type="PROSITE" id="PS50097"/>
    </source>
</evidence>
<protein>
    <recommendedName>
        <fullName evidence="7">BTB domain-containing protein</fullName>
    </recommendedName>
</protein>
<keyword evidence="4" id="KW-0863">Zinc-finger</keyword>
<keyword evidence="2" id="KW-0479">Metal-binding</keyword>
<name>A0A3B5LCI0_9TELE</name>